<dbReference type="CDD" id="cd02966">
    <property type="entry name" value="TlpA_like_family"/>
    <property type="match status" value="1"/>
</dbReference>
<proteinExistence type="predicted"/>
<feature type="transmembrane region" description="Helical" evidence="2">
    <location>
        <begin position="21"/>
        <end position="39"/>
    </location>
</feature>
<keyword evidence="2" id="KW-1133">Transmembrane helix</keyword>
<dbReference type="InterPro" id="IPR000866">
    <property type="entry name" value="AhpC/TSA"/>
</dbReference>
<dbReference type="PANTHER" id="PTHR42852:SF17">
    <property type="entry name" value="THIOREDOXIN-LIKE PROTEIN HI_1115"/>
    <property type="match status" value="1"/>
</dbReference>
<dbReference type="InterPro" id="IPR017937">
    <property type="entry name" value="Thioredoxin_CS"/>
</dbReference>
<dbReference type="Proteomes" id="UP000005438">
    <property type="component" value="Chromosome"/>
</dbReference>
<dbReference type="KEGG" id="nko:Niako_1183"/>
<dbReference type="InterPro" id="IPR050553">
    <property type="entry name" value="Thioredoxin_ResA/DsbE_sf"/>
</dbReference>
<gene>
    <name evidence="4" type="ordered locus">Niako_1183</name>
</gene>
<dbReference type="STRING" id="700598.Niako_1183"/>
<dbReference type="PROSITE" id="PS51352">
    <property type="entry name" value="THIOREDOXIN_2"/>
    <property type="match status" value="1"/>
</dbReference>
<dbReference type="Pfam" id="PF00578">
    <property type="entry name" value="AhpC-TSA"/>
    <property type="match status" value="1"/>
</dbReference>
<reference evidence="4 5" key="1">
    <citation type="submission" date="2011-12" db="EMBL/GenBank/DDBJ databases">
        <title>The complete genome of Niastella koreensis GR20-10.</title>
        <authorList>
            <consortium name="US DOE Joint Genome Institute (JGI-PGF)"/>
            <person name="Lucas S."/>
            <person name="Han J."/>
            <person name="Lapidus A."/>
            <person name="Bruce D."/>
            <person name="Goodwin L."/>
            <person name="Pitluck S."/>
            <person name="Peters L."/>
            <person name="Kyrpides N."/>
            <person name="Mavromatis K."/>
            <person name="Ivanova N."/>
            <person name="Mikhailova N."/>
            <person name="Davenport K."/>
            <person name="Saunders E."/>
            <person name="Detter J.C."/>
            <person name="Tapia R."/>
            <person name="Han C."/>
            <person name="Land M."/>
            <person name="Hauser L."/>
            <person name="Markowitz V."/>
            <person name="Cheng J.-F."/>
            <person name="Hugenholtz P."/>
            <person name="Woyke T."/>
            <person name="Wu D."/>
            <person name="Tindall B."/>
            <person name="Pomrenke H."/>
            <person name="Brambilla E."/>
            <person name="Klenk H.-P."/>
            <person name="Eisen J.A."/>
        </authorList>
    </citation>
    <scope>NUCLEOTIDE SEQUENCE [LARGE SCALE GENOMIC DNA]</scope>
    <source>
        <strain evidence="5">DSM 17620 / KACC 11465 / NBRC 106392 / GR20-10</strain>
    </source>
</reference>
<dbReference type="AlphaFoldDB" id="G8TJ41"/>
<dbReference type="GO" id="GO:0016491">
    <property type="term" value="F:oxidoreductase activity"/>
    <property type="evidence" value="ECO:0007669"/>
    <property type="project" value="InterPro"/>
</dbReference>
<keyword evidence="2" id="KW-0812">Transmembrane</keyword>
<dbReference type="PANTHER" id="PTHR42852">
    <property type="entry name" value="THIOL:DISULFIDE INTERCHANGE PROTEIN DSBE"/>
    <property type="match status" value="1"/>
</dbReference>
<sequence length="183" mass="21048">MRKGILNIECPMLNVEVKYKAMKHLIITASLILSALVGFTQTIKKVKVTEVEEYVKNSDHPIVLNCWATWCAPCNEEIPYFMESVKKYSEQKVELVLVSLDFAKSYPTKIAGQINKKHFEATFFWLNETNADYFCPKIDPKWDGTLPSTVYINPATGYRKFFGRPMTDRQIDLEVGRLVGLKK</sequence>
<feature type="domain" description="Thioredoxin" evidence="3">
    <location>
        <begin position="30"/>
        <end position="172"/>
    </location>
</feature>
<evidence type="ECO:0000313" key="4">
    <source>
        <dbReference type="EMBL" id="AEV97558.1"/>
    </source>
</evidence>
<dbReference type="Gene3D" id="3.40.30.10">
    <property type="entry name" value="Glutaredoxin"/>
    <property type="match status" value="1"/>
</dbReference>
<protein>
    <submittedName>
        <fullName evidence="4">Alkyl hydroperoxide reductase/ Thiol specific antioxidant/ Mal allergen</fullName>
    </submittedName>
</protein>
<dbReference type="eggNOG" id="COG0526">
    <property type="taxonomic scope" value="Bacteria"/>
</dbReference>
<dbReference type="GO" id="GO:0016209">
    <property type="term" value="F:antioxidant activity"/>
    <property type="evidence" value="ECO:0007669"/>
    <property type="project" value="InterPro"/>
</dbReference>
<evidence type="ECO:0000313" key="5">
    <source>
        <dbReference type="Proteomes" id="UP000005438"/>
    </source>
</evidence>
<evidence type="ECO:0000259" key="3">
    <source>
        <dbReference type="PROSITE" id="PS51352"/>
    </source>
</evidence>
<dbReference type="InterPro" id="IPR036249">
    <property type="entry name" value="Thioredoxin-like_sf"/>
</dbReference>
<keyword evidence="1" id="KW-0676">Redox-active center</keyword>
<name>G8TJ41_NIAKG</name>
<dbReference type="EMBL" id="CP003178">
    <property type="protein sequence ID" value="AEV97558.1"/>
    <property type="molecule type" value="Genomic_DNA"/>
</dbReference>
<dbReference type="HOGENOM" id="CLU_042529_16_0_10"/>
<dbReference type="PROSITE" id="PS00194">
    <property type="entry name" value="THIOREDOXIN_1"/>
    <property type="match status" value="1"/>
</dbReference>
<evidence type="ECO:0000256" key="1">
    <source>
        <dbReference type="ARBA" id="ARBA00023284"/>
    </source>
</evidence>
<organism evidence="4 5">
    <name type="scientific">Niastella koreensis (strain DSM 17620 / KACC 11465 / NBRC 106392 / GR20-10)</name>
    <dbReference type="NCBI Taxonomy" id="700598"/>
    <lineage>
        <taxon>Bacteria</taxon>
        <taxon>Pseudomonadati</taxon>
        <taxon>Bacteroidota</taxon>
        <taxon>Chitinophagia</taxon>
        <taxon>Chitinophagales</taxon>
        <taxon>Chitinophagaceae</taxon>
        <taxon>Niastella</taxon>
    </lineage>
</organism>
<dbReference type="InterPro" id="IPR013766">
    <property type="entry name" value="Thioredoxin_domain"/>
</dbReference>
<dbReference type="SUPFAM" id="SSF52833">
    <property type="entry name" value="Thioredoxin-like"/>
    <property type="match status" value="1"/>
</dbReference>
<evidence type="ECO:0000256" key="2">
    <source>
        <dbReference type="SAM" id="Phobius"/>
    </source>
</evidence>
<accession>G8TJ41</accession>
<keyword evidence="2" id="KW-0472">Membrane</keyword>